<evidence type="ECO:0000256" key="7">
    <source>
        <dbReference type="SAM" id="Phobius"/>
    </source>
</evidence>
<feature type="region of interest" description="Disordered" evidence="6">
    <location>
        <begin position="229"/>
        <end position="251"/>
    </location>
</feature>
<keyword evidence="3 7" id="KW-1133">Transmembrane helix</keyword>
<evidence type="ECO:0000256" key="1">
    <source>
        <dbReference type="ARBA" id="ARBA00004141"/>
    </source>
</evidence>
<evidence type="ECO:0000313" key="9">
    <source>
        <dbReference type="Proteomes" id="UP001213000"/>
    </source>
</evidence>
<dbReference type="InterPro" id="IPR023271">
    <property type="entry name" value="Aquaporin-like"/>
</dbReference>
<evidence type="ECO:0000256" key="2">
    <source>
        <dbReference type="ARBA" id="ARBA00022692"/>
    </source>
</evidence>
<evidence type="ECO:0008006" key="10">
    <source>
        <dbReference type="Google" id="ProtNLM"/>
    </source>
</evidence>
<gene>
    <name evidence="8" type="ORF">NP233_g4517</name>
</gene>
<protein>
    <recommendedName>
        <fullName evidence="10">Formate/nitrite transporter</fullName>
    </recommendedName>
</protein>
<dbReference type="AlphaFoldDB" id="A0AAD5VY91"/>
<comment type="caution">
    <text evidence="8">The sequence shown here is derived from an EMBL/GenBank/DDBJ whole genome shotgun (WGS) entry which is preliminary data.</text>
</comment>
<dbReference type="GO" id="GO:0015707">
    <property type="term" value="P:nitrite transport"/>
    <property type="evidence" value="ECO:0007669"/>
    <property type="project" value="TreeGrafter"/>
</dbReference>
<evidence type="ECO:0000256" key="3">
    <source>
        <dbReference type="ARBA" id="ARBA00022989"/>
    </source>
</evidence>
<keyword evidence="9" id="KW-1185">Reference proteome</keyword>
<dbReference type="Gene3D" id="1.20.1080.10">
    <property type="entry name" value="Glycerol uptake facilitator protein"/>
    <property type="match status" value="1"/>
</dbReference>
<dbReference type="GO" id="GO:0015513">
    <property type="term" value="F:high-affinity secondary active nitrite transmembrane transporter activity"/>
    <property type="evidence" value="ECO:0007669"/>
    <property type="project" value="TreeGrafter"/>
</dbReference>
<keyword evidence="2 7" id="KW-0812">Transmembrane</keyword>
<feature type="transmembrane region" description="Helical" evidence="7">
    <location>
        <begin position="41"/>
        <end position="66"/>
    </location>
</feature>
<dbReference type="PANTHER" id="PTHR30520">
    <property type="entry name" value="FORMATE TRANSPORTER-RELATED"/>
    <property type="match status" value="1"/>
</dbReference>
<feature type="transmembrane region" description="Helical" evidence="7">
    <location>
        <begin position="86"/>
        <end position="114"/>
    </location>
</feature>
<dbReference type="GO" id="GO:0005886">
    <property type="term" value="C:plasma membrane"/>
    <property type="evidence" value="ECO:0007669"/>
    <property type="project" value="TreeGrafter"/>
</dbReference>
<dbReference type="PANTHER" id="PTHR30520:SF6">
    <property type="entry name" value="FORMATE_NITRATE FAMILY TRANSPORTER (EUROFUNG)"/>
    <property type="match status" value="1"/>
</dbReference>
<dbReference type="InterPro" id="IPR000292">
    <property type="entry name" value="For/NO2_transpt"/>
</dbReference>
<comment type="similarity">
    <text evidence="5">Belongs to the FNT transporter (TC 1.A.16) family.</text>
</comment>
<keyword evidence="4 7" id="KW-0472">Membrane</keyword>
<proteinExistence type="inferred from homology"/>
<accession>A0AAD5VY91</accession>
<name>A0AAD5VY91_9AGAR</name>
<evidence type="ECO:0000256" key="4">
    <source>
        <dbReference type="ARBA" id="ARBA00023136"/>
    </source>
</evidence>
<sequence length="251" mass="27611">MLNAKMDTEPATLKPAQTAQRLVEYAINKHRDRYESCFLKAFAAGVMLSFGNILLQVVSGGITLLHQELLTSNMLYFSMAVAKRAVPFWGLCLNWFIVYFGNLAGSLFTAAILVRYSGILSEPPYHDGVQAFVIKKAADPQWHEIFLRGIGCNWLVSIAMWQAAAASDTLSKIVGVWLPIMITPAEYISKSMFASLFGNIIGALFIGMPATYMYLSDYGAGGYRNAENGEASGSRGSSPIEIKEDHPDMKM</sequence>
<dbReference type="Pfam" id="PF01226">
    <property type="entry name" value="Form_Nir_trans"/>
    <property type="match status" value="1"/>
</dbReference>
<feature type="transmembrane region" description="Helical" evidence="7">
    <location>
        <begin position="196"/>
        <end position="215"/>
    </location>
</feature>
<reference evidence="8" key="1">
    <citation type="submission" date="2022-07" db="EMBL/GenBank/DDBJ databases">
        <title>Genome Sequence of Leucocoprinus birnbaumii.</title>
        <authorList>
            <person name="Buettner E."/>
        </authorList>
    </citation>
    <scope>NUCLEOTIDE SEQUENCE</scope>
    <source>
        <strain evidence="8">VT141</strain>
    </source>
</reference>
<feature type="compositionally biased region" description="Basic and acidic residues" evidence="6">
    <location>
        <begin position="241"/>
        <end position="251"/>
    </location>
</feature>
<dbReference type="Proteomes" id="UP001213000">
    <property type="component" value="Unassembled WGS sequence"/>
</dbReference>
<evidence type="ECO:0000256" key="6">
    <source>
        <dbReference type="SAM" id="MobiDB-lite"/>
    </source>
</evidence>
<organism evidence="8 9">
    <name type="scientific">Leucocoprinus birnbaumii</name>
    <dbReference type="NCBI Taxonomy" id="56174"/>
    <lineage>
        <taxon>Eukaryota</taxon>
        <taxon>Fungi</taxon>
        <taxon>Dikarya</taxon>
        <taxon>Basidiomycota</taxon>
        <taxon>Agaricomycotina</taxon>
        <taxon>Agaricomycetes</taxon>
        <taxon>Agaricomycetidae</taxon>
        <taxon>Agaricales</taxon>
        <taxon>Agaricineae</taxon>
        <taxon>Agaricaceae</taxon>
        <taxon>Leucocoprinus</taxon>
    </lineage>
</organism>
<comment type="subcellular location">
    <subcellularLocation>
        <location evidence="1">Membrane</location>
        <topology evidence="1">Multi-pass membrane protein</topology>
    </subcellularLocation>
</comment>
<evidence type="ECO:0000256" key="5">
    <source>
        <dbReference type="ARBA" id="ARBA00049660"/>
    </source>
</evidence>
<dbReference type="EMBL" id="JANIEX010000246">
    <property type="protein sequence ID" value="KAJ3570268.1"/>
    <property type="molecule type" value="Genomic_DNA"/>
</dbReference>
<evidence type="ECO:0000313" key="8">
    <source>
        <dbReference type="EMBL" id="KAJ3570268.1"/>
    </source>
</evidence>